<reference evidence="2" key="1">
    <citation type="submission" date="2022-10" db="EMBL/GenBank/DDBJ databases">
        <title>Genome sequence of Actinomyces israelii ATCC 10048.</title>
        <authorList>
            <person name="Watt R.M."/>
            <person name="Tong W.M."/>
        </authorList>
    </citation>
    <scope>NUCLEOTIDE SEQUENCE</scope>
    <source>
        <strain evidence="2">ATCC 10048</strain>
    </source>
</reference>
<dbReference type="EMBL" id="JAPTMY010000044">
    <property type="protein sequence ID" value="MCZ0859263.1"/>
    <property type="molecule type" value="Genomic_DNA"/>
</dbReference>
<proteinExistence type="predicted"/>
<dbReference type="Proteomes" id="UP001072034">
    <property type="component" value="Unassembled WGS sequence"/>
</dbReference>
<feature type="compositionally biased region" description="Polar residues" evidence="1">
    <location>
        <begin position="103"/>
        <end position="112"/>
    </location>
</feature>
<organism evidence="2 3">
    <name type="scientific">Actinomyces israelii</name>
    <dbReference type="NCBI Taxonomy" id="1659"/>
    <lineage>
        <taxon>Bacteria</taxon>
        <taxon>Bacillati</taxon>
        <taxon>Actinomycetota</taxon>
        <taxon>Actinomycetes</taxon>
        <taxon>Actinomycetales</taxon>
        <taxon>Actinomycetaceae</taxon>
        <taxon>Actinomyces</taxon>
    </lineage>
</organism>
<evidence type="ECO:0000313" key="3">
    <source>
        <dbReference type="Proteomes" id="UP001072034"/>
    </source>
</evidence>
<evidence type="ECO:0000256" key="1">
    <source>
        <dbReference type="SAM" id="MobiDB-lite"/>
    </source>
</evidence>
<name>A0ABT4IDT8_9ACTO</name>
<evidence type="ECO:0000313" key="2">
    <source>
        <dbReference type="EMBL" id="MCZ0859263.1"/>
    </source>
</evidence>
<keyword evidence="3" id="KW-1185">Reference proteome</keyword>
<accession>A0ABT4IDT8</accession>
<gene>
    <name evidence="2" type="ORF">OHJ16_14565</name>
</gene>
<comment type="caution">
    <text evidence="2">The sequence shown here is derived from an EMBL/GenBank/DDBJ whole genome shotgun (WGS) entry which is preliminary data.</text>
</comment>
<dbReference type="RefSeq" id="WP_268918511.1">
    <property type="nucleotide sequence ID" value="NZ_CP124548.1"/>
</dbReference>
<protein>
    <submittedName>
        <fullName evidence="2">Uncharacterized protein</fullName>
    </submittedName>
</protein>
<sequence length="112" mass="11908">MARREPADPGLPAGAATSPVVRLELALPSPLRPDAALARRVALEVEDGDDDSDGAIARYLRLGLRTHHRHRYHLLAHADAGPPDRQGPSGAEEPGTDPAPAGVQSSWREARS</sequence>
<feature type="region of interest" description="Disordered" evidence="1">
    <location>
        <begin position="74"/>
        <end position="112"/>
    </location>
</feature>